<proteinExistence type="predicted"/>
<protein>
    <submittedName>
        <fullName evidence="4">Uncharacterized protein</fullName>
    </submittedName>
</protein>
<sequence length="106" mass="11399">MVSDNSHEYSSSQPLNKETDAACGDNQSDGGVQVVITLAAAAALLLLCGWCRKKKTKGAPFTGKAEPMLVSLPLAPCYPEQTEAKQLILMQCTGAWLQRNHNNDAH</sequence>
<reference evidence="5 6" key="1">
    <citation type="submission" date="2015-01" db="EMBL/GenBank/DDBJ databases">
        <title>Evolution of Trichinella species and genotypes.</title>
        <authorList>
            <person name="Korhonen P.K."/>
            <person name="Edoardo P."/>
            <person name="Giuseppe L.R."/>
            <person name="Gasser R.B."/>
        </authorList>
    </citation>
    <scope>NUCLEOTIDE SEQUENCE [LARGE SCALE GENOMIC DNA]</scope>
    <source>
        <strain evidence="4">ISS176</strain>
        <strain evidence="3">ISS588</strain>
    </source>
</reference>
<keyword evidence="5" id="KW-1185">Reference proteome</keyword>
<name>A0A0V1JMT9_TRIPS</name>
<feature type="region of interest" description="Disordered" evidence="1">
    <location>
        <begin position="1"/>
        <end position="24"/>
    </location>
</feature>
<organism evidence="4 6">
    <name type="scientific">Trichinella pseudospiralis</name>
    <name type="common">Parasitic roundworm</name>
    <dbReference type="NCBI Taxonomy" id="6337"/>
    <lineage>
        <taxon>Eukaryota</taxon>
        <taxon>Metazoa</taxon>
        <taxon>Ecdysozoa</taxon>
        <taxon>Nematoda</taxon>
        <taxon>Enoplea</taxon>
        <taxon>Dorylaimia</taxon>
        <taxon>Trichinellida</taxon>
        <taxon>Trichinellidae</taxon>
        <taxon>Trichinella</taxon>
    </lineage>
</organism>
<keyword evidence="2" id="KW-0472">Membrane</keyword>
<evidence type="ECO:0000313" key="5">
    <source>
        <dbReference type="Proteomes" id="UP000054805"/>
    </source>
</evidence>
<comment type="caution">
    <text evidence="4">The sequence shown here is derived from an EMBL/GenBank/DDBJ whole genome shotgun (WGS) entry which is preliminary data.</text>
</comment>
<dbReference type="Proteomes" id="UP000054805">
    <property type="component" value="Unassembled WGS sequence"/>
</dbReference>
<evidence type="ECO:0000256" key="2">
    <source>
        <dbReference type="SAM" id="Phobius"/>
    </source>
</evidence>
<gene>
    <name evidence="3" type="ORF">T4B_794</name>
    <name evidence="4" type="ORF">T4C_2267</name>
</gene>
<feature type="transmembrane region" description="Helical" evidence="2">
    <location>
        <begin position="32"/>
        <end position="51"/>
    </location>
</feature>
<dbReference type="Proteomes" id="UP000054826">
    <property type="component" value="Unassembled WGS sequence"/>
</dbReference>
<keyword evidence="2" id="KW-1133">Transmembrane helix</keyword>
<dbReference type="AlphaFoldDB" id="A0A0V1JMT9"/>
<keyword evidence="2" id="KW-0812">Transmembrane</keyword>
<evidence type="ECO:0000313" key="3">
    <source>
        <dbReference type="EMBL" id="KRZ11097.1"/>
    </source>
</evidence>
<accession>A0A0V1JMT9</accession>
<evidence type="ECO:0000256" key="1">
    <source>
        <dbReference type="SAM" id="MobiDB-lite"/>
    </source>
</evidence>
<dbReference type="EMBL" id="JYDV01000076">
    <property type="protein sequence ID" value="KRZ36282.1"/>
    <property type="molecule type" value="Genomic_DNA"/>
</dbReference>
<evidence type="ECO:0000313" key="4">
    <source>
        <dbReference type="EMBL" id="KRZ36282.1"/>
    </source>
</evidence>
<evidence type="ECO:0000313" key="6">
    <source>
        <dbReference type="Proteomes" id="UP000054826"/>
    </source>
</evidence>
<dbReference type="EMBL" id="JYDS01000356">
    <property type="protein sequence ID" value="KRZ11097.1"/>
    <property type="molecule type" value="Genomic_DNA"/>
</dbReference>